<dbReference type="InterPro" id="IPR000727">
    <property type="entry name" value="T_SNARE_dom"/>
</dbReference>
<dbReference type="GO" id="GO:0000139">
    <property type="term" value="C:Golgi membrane"/>
    <property type="evidence" value="ECO:0007669"/>
    <property type="project" value="UniProtKB-SubCell"/>
</dbReference>
<dbReference type="Proteomes" id="UP000681722">
    <property type="component" value="Unassembled WGS sequence"/>
</dbReference>
<reference evidence="12" key="1">
    <citation type="submission" date="2021-02" db="EMBL/GenBank/DDBJ databases">
        <authorList>
            <person name="Nowell W R."/>
        </authorList>
    </citation>
    <scope>NUCLEOTIDE SEQUENCE</scope>
</reference>
<dbReference type="GO" id="GO:0031201">
    <property type="term" value="C:SNARE complex"/>
    <property type="evidence" value="ECO:0007669"/>
    <property type="project" value="TreeGrafter"/>
</dbReference>
<dbReference type="CDD" id="cd15845">
    <property type="entry name" value="SNARE_syntaxin16"/>
    <property type="match status" value="1"/>
</dbReference>
<dbReference type="PROSITE" id="PS50192">
    <property type="entry name" value="T_SNARE"/>
    <property type="match status" value="1"/>
</dbReference>
<feature type="transmembrane region" description="Helical" evidence="10">
    <location>
        <begin position="523"/>
        <end position="543"/>
    </location>
</feature>
<dbReference type="GO" id="GO:0006906">
    <property type="term" value="P:vesicle fusion"/>
    <property type="evidence" value="ECO:0007669"/>
    <property type="project" value="TreeGrafter"/>
</dbReference>
<keyword evidence="4 10" id="KW-0812">Transmembrane</keyword>
<dbReference type="SUPFAM" id="SSF58038">
    <property type="entry name" value="SNARE fusion complex"/>
    <property type="match status" value="1"/>
</dbReference>
<evidence type="ECO:0000313" key="12">
    <source>
        <dbReference type="EMBL" id="CAF1282021.1"/>
    </source>
</evidence>
<dbReference type="PROSITE" id="PS00914">
    <property type="entry name" value="SYNTAXIN"/>
    <property type="match status" value="1"/>
</dbReference>
<dbReference type="SMART" id="SM00397">
    <property type="entry name" value="t_SNARE"/>
    <property type="match status" value="1"/>
</dbReference>
<evidence type="ECO:0000256" key="6">
    <source>
        <dbReference type="ARBA" id="ARBA00022989"/>
    </source>
</evidence>
<evidence type="ECO:0000256" key="5">
    <source>
        <dbReference type="ARBA" id="ARBA00022927"/>
    </source>
</evidence>
<dbReference type="InterPro" id="IPR006012">
    <property type="entry name" value="Syntaxin/epimorphin_CS"/>
</dbReference>
<evidence type="ECO:0000256" key="7">
    <source>
        <dbReference type="ARBA" id="ARBA00023034"/>
    </source>
</evidence>
<accession>A0A815CLT2</accession>
<gene>
    <name evidence="12" type="ORF">GPM918_LOCUS27603</name>
    <name evidence="13" type="ORF">SRO942_LOCUS27953</name>
</gene>
<evidence type="ECO:0000256" key="10">
    <source>
        <dbReference type="SAM" id="Phobius"/>
    </source>
</evidence>
<dbReference type="GO" id="GO:0005484">
    <property type="term" value="F:SNAP receptor activity"/>
    <property type="evidence" value="ECO:0007669"/>
    <property type="project" value="InterPro"/>
</dbReference>
<keyword evidence="7" id="KW-0333">Golgi apparatus</keyword>
<keyword evidence="8" id="KW-0175">Coiled coil</keyword>
<dbReference type="PANTHER" id="PTHR19957">
    <property type="entry name" value="SYNTAXIN"/>
    <property type="match status" value="1"/>
</dbReference>
<dbReference type="AlphaFoldDB" id="A0A815CLT2"/>
<organism evidence="12 14">
    <name type="scientific">Didymodactylos carnosus</name>
    <dbReference type="NCBI Taxonomy" id="1234261"/>
    <lineage>
        <taxon>Eukaryota</taxon>
        <taxon>Metazoa</taxon>
        <taxon>Spiralia</taxon>
        <taxon>Gnathifera</taxon>
        <taxon>Rotifera</taxon>
        <taxon>Eurotatoria</taxon>
        <taxon>Bdelloidea</taxon>
        <taxon>Philodinida</taxon>
        <taxon>Philodinidae</taxon>
        <taxon>Didymodactylos</taxon>
    </lineage>
</organism>
<comment type="subcellular location">
    <subcellularLocation>
        <location evidence="1">Golgi apparatus membrane</location>
        <topology evidence="1">Single-pass type IV membrane protein</topology>
    </subcellularLocation>
</comment>
<feature type="non-terminal residue" evidence="12">
    <location>
        <position position="1"/>
    </location>
</feature>
<evidence type="ECO:0000313" key="13">
    <source>
        <dbReference type="EMBL" id="CAF4078163.1"/>
    </source>
</evidence>
<comment type="similarity">
    <text evidence="2">Belongs to the syntaxin family.</text>
</comment>
<keyword evidence="9 10" id="KW-0472">Membrane</keyword>
<comment type="caution">
    <text evidence="12">The sequence shown here is derived from an EMBL/GenBank/DDBJ whole genome shotgun (WGS) entry which is preliminary data.</text>
</comment>
<evidence type="ECO:0000259" key="11">
    <source>
        <dbReference type="PROSITE" id="PS50192"/>
    </source>
</evidence>
<keyword evidence="5" id="KW-0653">Protein transport</keyword>
<name>A0A815CLT2_9BILA</name>
<evidence type="ECO:0000256" key="4">
    <source>
        <dbReference type="ARBA" id="ARBA00022692"/>
    </source>
</evidence>
<keyword evidence="14" id="KW-1185">Reference proteome</keyword>
<keyword evidence="3" id="KW-0813">Transport</keyword>
<dbReference type="OrthoDB" id="10251371at2759"/>
<feature type="domain" description="T-SNARE coiled-coil homology" evidence="11">
    <location>
        <begin position="51"/>
        <end position="113"/>
    </location>
</feature>
<keyword evidence="6 10" id="KW-1133">Transmembrane helix</keyword>
<feature type="transmembrane region" description="Helical" evidence="10">
    <location>
        <begin position="125"/>
        <end position="157"/>
    </location>
</feature>
<dbReference type="InterPro" id="IPR045242">
    <property type="entry name" value="Syntaxin"/>
</dbReference>
<dbReference type="PANTHER" id="PTHR19957:SF83">
    <property type="entry name" value="SYNTAXIN-16"/>
    <property type="match status" value="1"/>
</dbReference>
<dbReference type="GO" id="GO:0048278">
    <property type="term" value="P:vesicle docking"/>
    <property type="evidence" value="ECO:0007669"/>
    <property type="project" value="TreeGrafter"/>
</dbReference>
<protein>
    <recommendedName>
        <fullName evidence="11">t-SNARE coiled-coil homology domain-containing protein</fullName>
    </recommendedName>
</protein>
<dbReference type="EMBL" id="CAJOBC010028326">
    <property type="protein sequence ID" value="CAF4078163.1"/>
    <property type="molecule type" value="Genomic_DNA"/>
</dbReference>
<dbReference type="Pfam" id="PF05739">
    <property type="entry name" value="SNARE"/>
    <property type="match status" value="1"/>
</dbReference>
<dbReference type="GO" id="GO:0000149">
    <property type="term" value="F:SNARE binding"/>
    <property type="evidence" value="ECO:0007669"/>
    <property type="project" value="TreeGrafter"/>
</dbReference>
<evidence type="ECO:0000256" key="8">
    <source>
        <dbReference type="ARBA" id="ARBA00023054"/>
    </source>
</evidence>
<evidence type="ECO:0000256" key="2">
    <source>
        <dbReference type="ARBA" id="ARBA00009063"/>
    </source>
</evidence>
<evidence type="ECO:0000256" key="1">
    <source>
        <dbReference type="ARBA" id="ARBA00004409"/>
    </source>
</evidence>
<evidence type="ECO:0000256" key="3">
    <source>
        <dbReference type="ARBA" id="ARBA00022448"/>
    </source>
</evidence>
<evidence type="ECO:0000313" key="14">
    <source>
        <dbReference type="Proteomes" id="UP000663829"/>
    </source>
</evidence>
<dbReference type="EMBL" id="CAJNOQ010011656">
    <property type="protein sequence ID" value="CAF1282021.1"/>
    <property type="molecule type" value="Genomic_DNA"/>
</dbReference>
<dbReference type="GO" id="GO:0006886">
    <property type="term" value="P:intracellular protein transport"/>
    <property type="evidence" value="ECO:0007669"/>
    <property type="project" value="InterPro"/>
</dbReference>
<dbReference type="Gene3D" id="1.20.5.110">
    <property type="match status" value="1"/>
</dbReference>
<dbReference type="Proteomes" id="UP000663829">
    <property type="component" value="Unassembled WGS sequence"/>
</dbReference>
<sequence length="586" mass="66388">LQARKENFNNTMPDMEIDIHSNPFGDQDTENNFDKISLTSEDQLQLTTHNVQFLEKRDKEIKEVLKSIEDINEIFRDVASIVSSQGTILDQIDYNIENTVIHVEQGKQHLQKAVEHKKRGLKFKLILIGIGISVLLIIIFITMDTKYVIFLVIFLLFTPCYCDITNLNELTAMFSSNKSYKVGFLQHANYDVVKQYVPNNLVAVFLDHQEELIQLLDNETIIAVLTTGRLAEDLEPKYHVFTSAVVSPQAMLLAPDYDSISYPYGLKGEDNSSRDLFDALNAAIAQMQFGSDDETLLTTYNRSDLLRIYTCRVRDTLIEEYPVVDRKNATGLLKDVLTTNKLIIGAVGPYDWGKHDGNYLNKTHSIGFYPELLDMILKHFQQLKGPDGESYGENSTIKIERVFYDNATDLFRALLDHKIHATDVYTLIDGFYNGTGEKCQNDSQCRAAVKIGTERCDNTTSICTHPKRPRTLHFRTTCTTASADARYFTKKNSQFGNDNKQQKQTTTTSTISVNKKTSQSHSLALILLFTVLFGAILITLLFIKGKRKTIQQRTNAGGVGKFHVLKDEQPVMDSFDDHVVQSTTPI</sequence>
<proteinExistence type="inferred from homology"/>
<evidence type="ECO:0000256" key="9">
    <source>
        <dbReference type="ARBA" id="ARBA00023136"/>
    </source>
</evidence>